<evidence type="ECO:0000313" key="2">
    <source>
        <dbReference type="EMBL" id="GAA3565155.1"/>
    </source>
</evidence>
<name>A0ABP6XCV1_9FLAO</name>
<protein>
    <submittedName>
        <fullName evidence="2">MOSC domain-containing protein</fullName>
    </submittedName>
</protein>
<dbReference type="EMBL" id="BAABCY010000035">
    <property type="protein sequence ID" value="GAA3565155.1"/>
    <property type="molecule type" value="Genomic_DNA"/>
</dbReference>
<dbReference type="Gene3D" id="2.40.33.20">
    <property type="entry name" value="PK beta-barrel domain-like"/>
    <property type="match status" value="1"/>
</dbReference>
<dbReference type="Pfam" id="PF03473">
    <property type="entry name" value="MOSC"/>
    <property type="match status" value="1"/>
</dbReference>
<dbReference type="RefSeq" id="WP_345005246.1">
    <property type="nucleotide sequence ID" value="NZ_BAABCY010000035.1"/>
</dbReference>
<proteinExistence type="predicted"/>
<dbReference type="PANTHER" id="PTHR30212:SF2">
    <property type="entry name" value="PROTEIN YIIM"/>
    <property type="match status" value="1"/>
</dbReference>
<dbReference type="SUPFAM" id="SSF50800">
    <property type="entry name" value="PK beta-barrel domain-like"/>
    <property type="match status" value="1"/>
</dbReference>
<comment type="caution">
    <text evidence="2">The sequence shown here is derived from an EMBL/GenBank/DDBJ whole genome shotgun (WGS) entry which is preliminary data.</text>
</comment>
<dbReference type="PROSITE" id="PS51340">
    <property type="entry name" value="MOSC"/>
    <property type="match status" value="1"/>
</dbReference>
<dbReference type="InterPro" id="IPR011037">
    <property type="entry name" value="Pyrv_Knase-like_insert_dom_sf"/>
</dbReference>
<dbReference type="PANTHER" id="PTHR30212">
    <property type="entry name" value="PROTEIN YIIM"/>
    <property type="match status" value="1"/>
</dbReference>
<gene>
    <name evidence="2" type="ORF">GCM10022395_14480</name>
</gene>
<dbReference type="Proteomes" id="UP001500954">
    <property type="component" value="Unassembled WGS sequence"/>
</dbReference>
<feature type="domain" description="MOSC" evidence="1">
    <location>
        <begin position="28"/>
        <end position="163"/>
    </location>
</feature>
<accession>A0ABP6XCV1</accession>
<dbReference type="InterPro" id="IPR052353">
    <property type="entry name" value="Benzoxazolinone_Detox_Enz"/>
</dbReference>
<dbReference type="InterPro" id="IPR005302">
    <property type="entry name" value="MoCF_Sase_C"/>
</dbReference>
<keyword evidence="3" id="KW-1185">Reference proteome</keyword>
<reference evidence="3" key="1">
    <citation type="journal article" date="2019" name="Int. J. Syst. Evol. Microbiol.">
        <title>The Global Catalogue of Microorganisms (GCM) 10K type strain sequencing project: providing services to taxonomists for standard genome sequencing and annotation.</title>
        <authorList>
            <consortium name="The Broad Institute Genomics Platform"/>
            <consortium name="The Broad Institute Genome Sequencing Center for Infectious Disease"/>
            <person name="Wu L."/>
            <person name="Ma J."/>
        </authorList>
    </citation>
    <scope>NUCLEOTIDE SEQUENCE [LARGE SCALE GENOMIC DNA]</scope>
    <source>
        <strain evidence="3">JCM 17111</strain>
    </source>
</reference>
<sequence length="212" mass="24024">MHIASTNIAIPQTFVWQGKEVTSGIFKTPIDSPIFLGKEGVNNDFVCDTKVHGGYYKACYLFSSDHYPYWKGLYPNLNWNWGMFGENLTVVGLDETKIHVGDIYKMGNALVQVSQPREPCFKLGAKFGSQEILKQFIAHGRPGTYVSILEEGHVNTGDSITLVERMKKSLSVAQLFHLFFSKRKDKTLIEIAMSNKALPQHKRDKLKSFLFN</sequence>
<evidence type="ECO:0000259" key="1">
    <source>
        <dbReference type="PROSITE" id="PS51340"/>
    </source>
</evidence>
<evidence type="ECO:0000313" key="3">
    <source>
        <dbReference type="Proteomes" id="UP001500954"/>
    </source>
</evidence>
<organism evidence="2 3">
    <name type="scientific">Snuella lapsa</name>
    <dbReference type="NCBI Taxonomy" id="870481"/>
    <lineage>
        <taxon>Bacteria</taxon>
        <taxon>Pseudomonadati</taxon>
        <taxon>Bacteroidota</taxon>
        <taxon>Flavobacteriia</taxon>
        <taxon>Flavobacteriales</taxon>
        <taxon>Flavobacteriaceae</taxon>
        <taxon>Snuella</taxon>
    </lineage>
</organism>